<dbReference type="EMBL" id="BJHX01000001">
    <property type="protein sequence ID" value="GDY63148.1"/>
    <property type="molecule type" value="Genomic_DNA"/>
</dbReference>
<reference evidence="1 2" key="1">
    <citation type="submission" date="2019-04" db="EMBL/GenBank/DDBJ databases">
        <title>Draft genome sequences of Streptomyces avermitilis NBRC 14893.</title>
        <authorList>
            <person name="Komaki H."/>
            <person name="Tamura T."/>
            <person name="Hosoyama A."/>
        </authorList>
    </citation>
    <scope>NUCLEOTIDE SEQUENCE [LARGE SCALE GENOMIC DNA]</scope>
    <source>
        <strain evidence="1 2">NBRC 14893</strain>
    </source>
</reference>
<protein>
    <submittedName>
        <fullName evidence="1">Uncharacterized protein</fullName>
    </submittedName>
</protein>
<organism evidence="1 2">
    <name type="scientific">Streptomyces avermitilis</name>
    <dbReference type="NCBI Taxonomy" id="33903"/>
    <lineage>
        <taxon>Bacteria</taxon>
        <taxon>Bacillati</taxon>
        <taxon>Actinomycetota</taxon>
        <taxon>Actinomycetes</taxon>
        <taxon>Kitasatosporales</taxon>
        <taxon>Streptomycetaceae</taxon>
        <taxon>Streptomyces</taxon>
    </lineage>
</organism>
<gene>
    <name evidence="1" type="ORF">SAV14893_025410</name>
</gene>
<comment type="caution">
    <text evidence="1">The sequence shown here is derived from an EMBL/GenBank/DDBJ whole genome shotgun (WGS) entry which is preliminary data.</text>
</comment>
<accession>A0A4D4LXG2</accession>
<sequence length="93" mass="9935">MDVHAVLVDEVVPHEFGGEVRAPSARSPPSWALRAWMSSTTRSRTMVVCHPACCNVRENTILGMSRQIRAKSATGPVLAGSASAVGQKSAMSW</sequence>
<dbReference type="AlphaFoldDB" id="A0A4D4LXG2"/>
<evidence type="ECO:0000313" key="1">
    <source>
        <dbReference type="EMBL" id="GDY63148.1"/>
    </source>
</evidence>
<evidence type="ECO:0000313" key="2">
    <source>
        <dbReference type="Proteomes" id="UP000302139"/>
    </source>
</evidence>
<proteinExistence type="predicted"/>
<dbReference type="Proteomes" id="UP000302139">
    <property type="component" value="Unassembled WGS sequence"/>
</dbReference>
<name>A0A4D4LXG2_STRAX</name>